<evidence type="ECO:0000256" key="2">
    <source>
        <dbReference type="ARBA" id="ARBA00007639"/>
    </source>
</evidence>
<dbReference type="AlphaFoldDB" id="W0RB60"/>
<dbReference type="eggNOG" id="COG1879">
    <property type="taxonomic scope" value="Bacteria"/>
</dbReference>
<name>W0RB60_9BACT</name>
<dbReference type="GO" id="GO:0030246">
    <property type="term" value="F:carbohydrate binding"/>
    <property type="evidence" value="ECO:0007669"/>
    <property type="project" value="UniProtKB-ARBA"/>
</dbReference>
<dbReference type="SUPFAM" id="SSF53822">
    <property type="entry name" value="Periplasmic binding protein-like I"/>
    <property type="match status" value="1"/>
</dbReference>
<organism evidence="6 7">
    <name type="scientific">Gemmatirosa kalamazoonensis</name>
    <dbReference type="NCBI Taxonomy" id="861299"/>
    <lineage>
        <taxon>Bacteria</taxon>
        <taxon>Pseudomonadati</taxon>
        <taxon>Gemmatimonadota</taxon>
        <taxon>Gemmatimonadia</taxon>
        <taxon>Gemmatimonadales</taxon>
        <taxon>Gemmatimonadaceae</taxon>
        <taxon>Gemmatirosa</taxon>
    </lineage>
</organism>
<dbReference type="Pfam" id="PF13407">
    <property type="entry name" value="Peripla_BP_4"/>
    <property type="match status" value="1"/>
</dbReference>
<reference evidence="6 7" key="1">
    <citation type="journal article" date="2014" name="Genome Announc.">
        <title>Genome Sequence and Methylome of Soil Bacterium Gemmatirosa kalamazoonensis KBS708T, a Member of the Rarely Cultivated Gemmatimonadetes Phylum.</title>
        <authorList>
            <person name="Debruyn J.M."/>
            <person name="Radosevich M."/>
            <person name="Wommack K.E."/>
            <person name="Polson S.W."/>
            <person name="Hauser L.J."/>
            <person name="Fawaz M.N."/>
            <person name="Korlach J."/>
            <person name="Tsai Y.C."/>
        </authorList>
    </citation>
    <scope>NUCLEOTIDE SEQUENCE [LARGE SCALE GENOMIC DNA]</scope>
    <source>
        <strain evidence="6 7">KBS708</strain>
    </source>
</reference>
<dbReference type="InParanoid" id="W0RB60"/>
<dbReference type="RefSeq" id="WP_025409577.1">
    <property type="nucleotide sequence ID" value="NZ_CP007128.1"/>
</dbReference>
<dbReference type="Gene3D" id="3.40.50.2300">
    <property type="match status" value="2"/>
</dbReference>
<evidence type="ECO:0000256" key="1">
    <source>
        <dbReference type="ARBA" id="ARBA00004196"/>
    </source>
</evidence>
<gene>
    <name evidence="6" type="ORF">J421_0494</name>
</gene>
<dbReference type="CDD" id="cd01536">
    <property type="entry name" value="PBP1_ABC_sugar_binding-like"/>
    <property type="match status" value="1"/>
</dbReference>
<evidence type="ECO:0000256" key="4">
    <source>
        <dbReference type="SAM" id="SignalP"/>
    </source>
</evidence>
<dbReference type="InterPro" id="IPR028082">
    <property type="entry name" value="Peripla_BP_I"/>
</dbReference>
<keyword evidence="3 4" id="KW-0732">Signal</keyword>
<keyword evidence="7" id="KW-1185">Reference proteome</keyword>
<dbReference type="PANTHER" id="PTHR46847">
    <property type="entry name" value="D-ALLOSE-BINDING PERIPLASMIC PROTEIN-RELATED"/>
    <property type="match status" value="1"/>
</dbReference>
<feature type="signal peptide" evidence="4">
    <location>
        <begin position="1"/>
        <end position="21"/>
    </location>
</feature>
<sequence>MTRSRLTIVAALLLAALNACNRGPDAGKPVVALVPKTLNNPFFVDMVQGATAAADSLGVRLVVEAPEREIDPNAQMQIVENLVQRGVKVLAIVPNGSREIVPAVVKANRAGIPVVNVDTRLDTAALRQAGGTIATFIGSDNVDGGRLAGKFLAEQLGGRGDVAVLEGVPGHETSDSRLRGFREAVAGFPNVRIVSSQPANMERDQAFNVTQNTLQAHPQVRGFFAANDVMALGALEAIAAARKAPPPLVVGFDAQADARTAIRDGRLAASIAQHPAEMGRRAVESAWKLLHKQPVPAEQPVAIELVTKANAGAP</sequence>
<comment type="subcellular location">
    <subcellularLocation>
        <location evidence="1">Cell envelope</location>
    </subcellularLocation>
</comment>
<dbReference type="STRING" id="861299.J421_0494"/>
<dbReference type="GO" id="GO:0030313">
    <property type="term" value="C:cell envelope"/>
    <property type="evidence" value="ECO:0007669"/>
    <property type="project" value="UniProtKB-SubCell"/>
</dbReference>
<dbReference type="PANTHER" id="PTHR46847:SF1">
    <property type="entry name" value="D-ALLOSE-BINDING PERIPLASMIC PROTEIN-RELATED"/>
    <property type="match status" value="1"/>
</dbReference>
<dbReference type="OrthoDB" id="9800520at2"/>
<dbReference type="FunCoup" id="W0RB60">
    <property type="interactions" value="120"/>
</dbReference>
<evidence type="ECO:0000256" key="3">
    <source>
        <dbReference type="ARBA" id="ARBA00022729"/>
    </source>
</evidence>
<evidence type="ECO:0000313" key="6">
    <source>
        <dbReference type="EMBL" id="AHG88031.1"/>
    </source>
</evidence>
<dbReference type="Proteomes" id="UP000019151">
    <property type="component" value="Chromosome"/>
</dbReference>
<comment type="similarity">
    <text evidence="2">Belongs to the bacterial solute-binding protein 2 family.</text>
</comment>
<dbReference type="KEGG" id="gba:J421_0494"/>
<evidence type="ECO:0000313" key="7">
    <source>
        <dbReference type="Proteomes" id="UP000019151"/>
    </source>
</evidence>
<feature type="chain" id="PRO_5004793836" evidence="4">
    <location>
        <begin position="22"/>
        <end position="314"/>
    </location>
</feature>
<dbReference type="InterPro" id="IPR025997">
    <property type="entry name" value="SBP_2_dom"/>
</dbReference>
<dbReference type="EMBL" id="CP007128">
    <property type="protein sequence ID" value="AHG88031.1"/>
    <property type="molecule type" value="Genomic_DNA"/>
</dbReference>
<accession>W0RB60</accession>
<feature type="domain" description="Periplasmic binding protein" evidence="5">
    <location>
        <begin position="31"/>
        <end position="292"/>
    </location>
</feature>
<protein>
    <submittedName>
        <fullName evidence="6">Periplasmic binding protein domain protein</fullName>
    </submittedName>
</protein>
<proteinExistence type="inferred from homology"/>
<evidence type="ECO:0000259" key="5">
    <source>
        <dbReference type="Pfam" id="PF13407"/>
    </source>
</evidence>
<dbReference type="HOGENOM" id="CLU_037628_3_2_0"/>